<gene>
    <name evidence="2" type="ORF">C0039_13810</name>
</gene>
<evidence type="ECO:0000313" key="3">
    <source>
        <dbReference type="Proteomes" id="UP000235005"/>
    </source>
</evidence>
<dbReference type="PANTHER" id="PTHR43102">
    <property type="entry name" value="SLR1143 PROTEIN"/>
    <property type="match status" value="1"/>
</dbReference>
<feature type="domain" description="GAF" evidence="1">
    <location>
        <begin position="23"/>
        <end position="166"/>
    </location>
</feature>
<dbReference type="InterPro" id="IPR003018">
    <property type="entry name" value="GAF"/>
</dbReference>
<keyword evidence="3" id="KW-1185">Reference proteome</keyword>
<dbReference type="PANTHER" id="PTHR43102:SF2">
    <property type="entry name" value="GAF DOMAIN-CONTAINING PROTEIN"/>
    <property type="match status" value="1"/>
</dbReference>
<sequence length="307" mass="33904">MEMDELEEKRLIALRRYGLLDSPPEAIFDGITVAIANICEVPIALVSLVDTDRQWFKSAFGLRATQTPRDIAFCAHAIQQPDTLMVVEDAASDERFRGNPLVLEDPRIRFYAGKPIVTEDGYPLGTLCVIDQKPRQLLAHQIEALEALSKTVSAILDERHRLQMVAIDRDTTEELVRESEAKYYHLYQDAEVMLRGALYQLPTAAAMVNGKGIIVSSNAAWEQFTTSIGWSQTSLGGNIVQACKHKSSPLADRPIETESGLRIVLSGDDNQVEFEYPTVNGACTITVSSISPPGSGAIIQHFYSSNH</sequence>
<name>A0A2N5X0L8_9GAMM</name>
<organism evidence="2 3">
    <name type="scientific">Pseudohalioglobus lutimaris</name>
    <dbReference type="NCBI Taxonomy" id="1737061"/>
    <lineage>
        <taxon>Bacteria</taxon>
        <taxon>Pseudomonadati</taxon>
        <taxon>Pseudomonadota</taxon>
        <taxon>Gammaproteobacteria</taxon>
        <taxon>Cellvibrionales</taxon>
        <taxon>Halieaceae</taxon>
        <taxon>Pseudohalioglobus</taxon>
    </lineage>
</organism>
<comment type="caution">
    <text evidence="2">The sequence shown here is derived from an EMBL/GenBank/DDBJ whole genome shotgun (WGS) entry which is preliminary data.</text>
</comment>
<proteinExistence type="predicted"/>
<dbReference type="Proteomes" id="UP000235005">
    <property type="component" value="Unassembled WGS sequence"/>
</dbReference>
<dbReference type="EMBL" id="PKUS01000019">
    <property type="protein sequence ID" value="PLW68037.1"/>
    <property type="molecule type" value="Genomic_DNA"/>
</dbReference>
<dbReference type="Gene3D" id="3.30.450.40">
    <property type="match status" value="1"/>
</dbReference>
<evidence type="ECO:0000259" key="1">
    <source>
        <dbReference type="SMART" id="SM00065"/>
    </source>
</evidence>
<reference evidence="2 3" key="1">
    <citation type="submission" date="2018-01" db="EMBL/GenBank/DDBJ databases">
        <title>The draft genome sequence of Halioglobus lutimaris HF004.</title>
        <authorList>
            <person name="Du Z.-J."/>
            <person name="Shi M.-J."/>
        </authorList>
    </citation>
    <scope>NUCLEOTIDE SEQUENCE [LARGE SCALE GENOMIC DNA]</scope>
    <source>
        <strain evidence="2 3">HF004</strain>
    </source>
</reference>
<accession>A0A2N5X0L8</accession>
<dbReference type="Pfam" id="PF01590">
    <property type="entry name" value="GAF"/>
    <property type="match status" value="1"/>
</dbReference>
<dbReference type="AlphaFoldDB" id="A0A2N5X0L8"/>
<dbReference type="OrthoDB" id="9812358at2"/>
<evidence type="ECO:0000313" key="2">
    <source>
        <dbReference type="EMBL" id="PLW68037.1"/>
    </source>
</evidence>
<dbReference type="SMART" id="SM00065">
    <property type="entry name" value="GAF"/>
    <property type="match status" value="1"/>
</dbReference>
<dbReference type="InterPro" id="IPR029016">
    <property type="entry name" value="GAF-like_dom_sf"/>
</dbReference>
<protein>
    <recommendedName>
        <fullName evidence="1">GAF domain-containing protein</fullName>
    </recommendedName>
</protein>
<dbReference type="SUPFAM" id="SSF55781">
    <property type="entry name" value="GAF domain-like"/>
    <property type="match status" value="1"/>
</dbReference>